<evidence type="ECO:0000313" key="2">
    <source>
        <dbReference type="Proteomes" id="UP000722957"/>
    </source>
</evidence>
<dbReference type="Proteomes" id="UP000722957">
    <property type="component" value="Unassembled WGS sequence"/>
</dbReference>
<sequence length="79" mass="9002">ELNKQARKTGLKTVRPRWQRRMMLTPCIVSTFHSLPSHMTYQSHVGNNEFETDYLLNEIDLLIVDEAGQVAPEVAAASF</sequence>
<feature type="non-terminal residue" evidence="1">
    <location>
        <position position="79"/>
    </location>
</feature>
<accession>A0ABD4KV41</accession>
<organism evidence="1 2">
    <name type="scientific">Vibrio anguillarum</name>
    <name type="common">Listonella anguillarum</name>
    <dbReference type="NCBI Taxonomy" id="55601"/>
    <lineage>
        <taxon>Bacteria</taxon>
        <taxon>Pseudomonadati</taxon>
        <taxon>Pseudomonadota</taxon>
        <taxon>Gammaproteobacteria</taxon>
        <taxon>Vibrionales</taxon>
        <taxon>Vibrionaceae</taxon>
        <taxon>Vibrio</taxon>
    </lineage>
</organism>
<dbReference type="AlphaFoldDB" id="A0ABD4KV41"/>
<gene>
    <name evidence="1" type="ORF">EAY07_25220</name>
</gene>
<protein>
    <recommendedName>
        <fullName evidence="3">DNA2/NAM7 helicase helicase domain-containing protein</fullName>
    </recommendedName>
</protein>
<comment type="caution">
    <text evidence="1">The sequence shown here is derived from an EMBL/GenBank/DDBJ whole genome shotgun (WGS) entry which is preliminary data.</text>
</comment>
<evidence type="ECO:0008006" key="3">
    <source>
        <dbReference type="Google" id="ProtNLM"/>
    </source>
</evidence>
<name>A0ABD4KV41_VIBAN</name>
<proteinExistence type="predicted"/>
<reference evidence="1 2" key="1">
    <citation type="journal article" date="2021" name="PeerJ">
        <title>Analysis of 44 Vibrio anguillarum genomes reveals high genetic diversity.</title>
        <authorList>
            <person name="Hansen M.J."/>
            <person name="Dalsgaard I."/>
        </authorList>
    </citation>
    <scope>NUCLEOTIDE SEQUENCE [LARGE SCALE GENOMIC DNA]</scope>
    <source>
        <strain evidence="1 2">17-16730-2A</strain>
    </source>
</reference>
<feature type="non-terminal residue" evidence="1">
    <location>
        <position position="1"/>
    </location>
</feature>
<dbReference type="EMBL" id="RDOM01001008">
    <property type="protein sequence ID" value="MBF4275249.1"/>
    <property type="molecule type" value="Genomic_DNA"/>
</dbReference>
<evidence type="ECO:0000313" key="1">
    <source>
        <dbReference type="EMBL" id="MBF4275249.1"/>
    </source>
</evidence>